<evidence type="ECO:0000256" key="11">
    <source>
        <dbReference type="ARBA" id="ARBA00044668"/>
    </source>
</evidence>
<reference evidence="18 19" key="1">
    <citation type="journal article" date="2015" name="Sci. Rep.">
        <title>Genome of the facultative scuticociliatosis pathogen Pseudocohnilembus persalinus provides insight into its virulence through horizontal gene transfer.</title>
        <authorList>
            <person name="Xiong J."/>
            <person name="Wang G."/>
            <person name="Cheng J."/>
            <person name="Tian M."/>
            <person name="Pan X."/>
            <person name="Warren A."/>
            <person name="Jiang C."/>
            <person name="Yuan D."/>
            <person name="Miao W."/>
        </authorList>
    </citation>
    <scope>NUCLEOTIDE SEQUENCE [LARGE SCALE GENOMIC DNA]</scope>
    <source>
        <strain evidence="18">36N120E</strain>
    </source>
</reference>
<evidence type="ECO:0000256" key="8">
    <source>
        <dbReference type="ARBA" id="ARBA00044648"/>
    </source>
</evidence>
<dbReference type="OrthoDB" id="6612291at2759"/>
<feature type="transmembrane region" description="Helical" evidence="16">
    <location>
        <begin position="486"/>
        <end position="509"/>
    </location>
</feature>
<evidence type="ECO:0000256" key="6">
    <source>
        <dbReference type="ARBA" id="ARBA00023136"/>
    </source>
</evidence>
<dbReference type="InParanoid" id="A0A0V0QK50"/>
<evidence type="ECO:0000256" key="13">
    <source>
        <dbReference type="ARBA" id="ARBA00044780"/>
    </source>
</evidence>
<dbReference type="InterPro" id="IPR050814">
    <property type="entry name" value="Myo-inositol_Transporter"/>
</dbReference>
<feature type="compositionally biased region" description="Basic and acidic residues" evidence="15">
    <location>
        <begin position="277"/>
        <end position="295"/>
    </location>
</feature>
<evidence type="ECO:0000256" key="1">
    <source>
        <dbReference type="ARBA" id="ARBA00004141"/>
    </source>
</evidence>
<feature type="transmembrane region" description="Helical" evidence="16">
    <location>
        <begin position="81"/>
        <end position="100"/>
    </location>
</feature>
<proteinExistence type="predicted"/>
<feature type="transmembrane region" description="Helical" evidence="16">
    <location>
        <begin position="429"/>
        <end position="447"/>
    </location>
</feature>
<evidence type="ECO:0000256" key="3">
    <source>
        <dbReference type="ARBA" id="ARBA00022448"/>
    </source>
</evidence>
<evidence type="ECO:0000256" key="15">
    <source>
        <dbReference type="SAM" id="MobiDB-lite"/>
    </source>
</evidence>
<evidence type="ECO:0000259" key="17">
    <source>
        <dbReference type="PROSITE" id="PS50850"/>
    </source>
</evidence>
<dbReference type="GO" id="GO:0016020">
    <property type="term" value="C:membrane"/>
    <property type="evidence" value="ECO:0007669"/>
    <property type="project" value="UniProtKB-SubCell"/>
</dbReference>
<keyword evidence="5 16" id="KW-1133">Transmembrane helix</keyword>
<feature type="transmembrane region" description="Helical" evidence="16">
    <location>
        <begin position="24"/>
        <end position="42"/>
    </location>
</feature>
<gene>
    <name evidence="18" type="ORF">PPERSA_11927</name>
</gene>
<keyword evidence="14" id="KW-0175">Coiled coil</keyword>
<comment type="subunit">
    <text evidence="2">Homodimer.</text>
</comment>
<dbReference type="InterPro" id="IPR020846">
    <property type="entry name" value="MFS_dom"/>
</dbReference>
<protein>
    <recommendedName>
        <fullName evidence="13">Hexose transporter 1</fullName>
    </recommendedName>
</protein>
<feature type="transmembrane region" description="Helical" evidence="16">
    <location>
        <begin position="365"/>
        <end position="386"/>
    </location>
</feature>
<dbReference type="GO" id="GO:0022857">
    <property type="term" value="F:transmembrane transporter activity"/>
    <property type="evidence" value="ECO:0007669"/>
    <property type="project" value="InterPro"/>
</dbReference>
<name>A0A0V0QK50_PSEPJ</name>
<dbReference type="PRINTS" id="PR00171">
    <property type="entry name" value="SUGRTRNSPORT"/>
</dbReference>
<evidence type="ECO:0000313" key="19">
    <source>
        <dbReference type="Proteomes" id="UP000054937"/>
    </source>
</evidence>
<keyword evidence="3" id="KW-0813">Transport</keyword>
<feature type="transmembrane region" description="Helical" evidence="16">
    <location>
        <begin position="204"/>
        <end position="228"/>
    </location>
</feature>
<evidence type="ECO:0000256" key="9">
    <source>
        <dbReference type="ARBA" id="ARBA00044656"/>
    </source>
</evidence>
<comment type="subcellular location">
    <subcellularLocation>
        <location evidence="1">Membrane</location>
        <topology evidence="1">Multi-pass membrane protein</topology>
    </subcellularLocation>
</comment>
<dbReference type="Proteomes" id="UP000054937">
    <property type="component" value="Unassembled WGS sequence"/>
</dbReference>
<evidence type="ECO:0000256" key="5">
    <source>
        <dbReference type="ARBA" id="ARBA00022989"/>
    </source>
</evidence>
<dbReference type="PANTHER" id="PTHR48020:SF12">
    <property type="entry name" value="PROTON MYO-INOSITOL COTRANSPORTER"/>
    <property type="match status" value="1"/>
</dbReference>
<comment type="catalytic activity">
    <reaction evidence="7">
        <text>D-galactose(in) = D-galactose(out)</text>
        <dbReference type="Rhea" id="RHEA:34915"/>
        <dbReference type="ChEBI" id="CHEBI:4139"/>
    </reaction>
    <physiologicalReaction direction="right-to-left" evidence="7">
        <dbReference type="Rhea" id="RHEA:34917"/>
    </physiologicalReaction>
</comment>
<feature type="transmembrane region" description="Helical" evidence="16">
    <location>
        <begin position="112"/>
        <end position="131"/>
    </location>
</feature>
<keyword evidence="19" id="KW-1185">Reference proteome</keyword>
<sequence>MKKNSETNSNSDEREKQTRIKSPWFLYFMCMNAAMGIYFFGFNQGVFNVCQLVILQLKGYELDDEDTETERNTYKALMTGANPLGGLIGALMGTYVLKWCGSLKKSFYATDLLGIIGTIVIICNLDFWNIILGRFLQGLAMGFSTSLVPLYIKEFSPIEISGRTGSFPQLGQKGGLLIAYLTGLALPSKHDLKEGNSTDYDNDAAWRIILGAPMIFCLIRIIGLLFFFKYDAPTEQLKEHQEEQLMDFLQIVYKEQHLKDAFSQALQRYRDLGYMQKEETHEQGEKITQKLKQDENGGQQSDQQLKQNYQPITTGNVEIGMKEPHALIFDQEGNELENDLTDSQLEKEEAEFEELEAETKCRRNMIGMAISLAVSLSGIDAIFYYSNKIFEDAGEEELAIYFTIGIGVISILFSFIGMAMADTAGRRPLLLGGSLIMTLSIGLLVIGDVADQVSLILVAVVIFMFGYNSTLGPVKWPAWVELMDSTWSSAAASSIFVWAFIIGVGFPYLEAAINLYGAFLLFFGFSVICFLYMLFELKETKGKNQRQIYRLYSRKVKQPRKKAPKFSTNEHILELQGMSAFGLRAVGDKKRLDMASIHKSFHQSMKSLHGQSMHKQSIHQAKK</sequence>
<accession>A0A0V0QK50</accession>
<dbReference type="Gene3D" id="1.20.1250.20">
    <property type="entry name" value="MFS general substrate transporter like domains"/>
    <property type="match status" value="2"/>
</dbReference>
<evidence type="ECO:0000256" key="4">
    <source>
        <dbReference type="ARBA" id="ARBA00022692"/>
    </source>
</evidence>
<comment type="catalytic activity">
    <reaction evidence="12">
        <text>D-fructose(out) = D-fructose(in)</text>
        <dbReference type="Rhea" id="RHEA:60372"/>
        <dbReference type="ChEBI" id="CHEBI:37721"/>
    </reaction>
    <physiologicalReaction direction="left-to-right" evidence="12">
        <dbReference type="Rhea" id="RHEA:60373"/>
    </physiologicalReaction>
</comment>
<dbReference type="OMA" id="GIWFLDE"/>
<dbReference type="PANTHER" id="PTHR48020">
    <property type="entry name" value="PROTON MYO-INOSITOL COTRANSPORTER"/>
    <property type="match status" value="1"/>
</dbReference>
<keyword evidence="6 16" id="KW-0472">Membrane</keyword>
<dbReference type="AlphaFoldDB" id="A0A0V0QK50"/>
<evidence type="ECO:0000256" key="10">
    <source>
        <dbReference type="ARBA" id="ARBA00044662"/>
    </source>
</evidence>
<evidence type="ECO:0000313" key="18">
    <source>
        <dbReference type="EMBL" id="KRX02587.1"/>
    </source>
</evidence>
<dbReference type="InterPro" id="IPR003663">
    <property type="entry name" value="Sugar/inositol_transpt"/>
</dbReference>
<evidence type="ECO:0000256" key="16">
    <source>
        <dbReference type="SAM" id="Phobius"/>
    </source>
</evidence>
<comment type="catalytic activity">
    <reaction evidence="10">
        <text>D-mannose(out) = D-mannose(in)</text>
        <dbReference type="Rhea" id="RHEA:78391"/>
        <dbReference type="ChEBI" id="CHEBI:4208"/>
    </reaction>
    <physiologicalReaction direction="left-to-right" evidence="10">
        <dbReference type="Rhea" id="RHEA:78392"/>
    </physiologicalReaction>
</comment>
<evidence type="ECO:0000256" key="12">
    <source>
        <dbReference type="ARBA" id="ARBA00044710"/>
    </source>
</evidence>
<comment type="catalytic activity">
    <reaction evidence="8">
        <text>D-glucose(out) = D-glucose(in)</text>
        <dbReference type="Rhea" id="RHEA:60376"/>
        <dbReference type="ChEBI" id="CHEBI:4167"/>
    </reaction>
    <physiologicalReaction direction="left-to-right" evidence="8">
        <dbReference type="Rhea" id="RHEA:60377"/>
    </physiologicalReaction>
</comment>
<feature type="transmembrane region" description="Helical" evidence="16">
    <location>
        <begin position="453"/>
        <end position="474"/>
    </location>
</feature>
<dbReference type="PROSITE" id="PS50850">
    <property type="entry name" value="MFS"/>
    <property type="match status" value="1"/>
</dbReference>
<dbReference type="EMBL" id="LDAU01000154">
    <property type="protein sequence ID" value="KRX02587.1"/>
    <property type="molecule type" value="Genomic_DNA"/>
</dbReference>
<feature type="transmembrane region" description="Helical" evidence="16">
    <location>
        <begin position="398"/>
        <end position="417"/>
    </location>
</feature>
<feature type="transmembrane region" description="Helical" evidence="16">
    <location>
        <begin position="515"/>
        <end position="535"/>
    </location>
</feature>
<comment type="catalytic activity">
    <reaction evidence="11">
        <text>D-glucosamine(out) = D-glucosamine(in)</text>
        <dbReference type="Rhea" id="RHEA:78423"/>
        <dbReference type="ChEBI" id="CHEBI:58723"/>
    </reaction>
    <physiologicalReaction direction="left-to-right" evidence="11">
        <dbReference type="Rhea" id="RHEA:78424"/>
    </physiologicalReaction>
</comment>
<feature type="coiled-coil region" evidence="14">
    <location>
        <begin position="333"/>
        <end position="365"/>
    </location>
</feature>
<dbReference type="InterPro" id="IPR036259">
    <property type="entry name" value="MFS_trans_sf"/>
</dbReference>
<feature type="region of interest" description="Disordered" evidence="15">
    <location>
        <begin position="277"/>
        <end position="304"/>
    </location>
</feature>
<dbReference type="InterPro" id="IPR005828">
    <property type="entry name" value="MFS_sugar_transport-like"/>
</dbReference>
<evidence type="ECO:0000256" key="2">
    <source>
        <dbReference type="ARBA" id="ARBA00011738"/>
    </source>
</evidence>
<evidence type="ECO:0000256" key="7">
    <source>
        <dbReference type="ARBA" id="ARBA00044637"/>
    </source>
</evidence>
<evidence type="ECO:0000256" key="14">
    <source>
        <dbReference type="SAM" id="Coils"/>
    </source>
</evidence>
<feature type="domain" description="Major facilitator superfamily (MFS) profile" evidence="17">
    <location>
        <begin position="29"/>
        <end position="541"/>
    </location>
</feature>
<dbReference type="Pfam" id="PF00083">
    <property type="entry name" value="Sugar_tr"/>
    <property type="match status" value="2"/>
</dbReference>
<keyword evidence="4 16" id="KW-0812">Transmembrane</keyword>
<organism evidence="18 19">
    <name type="scientific">Pseudocohnilembus persalinus</name>
    <name type="common">Ciliate</name>
    <dbReference type="NCBI Taxonomy" id="266149"/>
    <lineage>
        <taxon>Eukaryota</taxon>
        <taxon>Sar</taxon>
        <taxon>Alveolata</taxon>
        <taxon>Ciliophora</taxon>
        <taxon>Intramacronucleata</taxon>
        <taxon>Oligohymenophorea</taxon>
        <taxon>Scuticociliatia</taxon>
        <taxon>Philasterida</taxon>
        <taxon>Pseudocohnilembidae</taxon>
        <taxon>Pseudocohnilembus</taxon>
    </lineage>
</organism>
<comment type="catalytic activity">
    <reaction evidence="9">
        <text>D-xylose(out) = D-xylose(in)</text>
        <dbReference type="Rhea" id="RHEA:78427"/>
        <dbReference type="ChEBI" id="CHEBI:53455"/>
    </reaction>
    <physiologicalReaction direction="left-to-right" evidence="9">
        <dbReference type="Rhea" id="RHEA:78428"/>
    </physiologicalReaction>
</comment>
<comment type="caution">
    <text evidence="18">The sequence shown here is derived from an EMBL/GenBank/DDBJ whole genome shotgun (WGS) entry which is preliminary data.</text>
</comment>
<dbReference type="SUPFAM" id="SSF103473">
    <property type="entry name" value="MFS general substrate transporter"/>
    <property type="match status" value="1"/>
</dbReference>